<name>A0A6B3NMP6_9PSED</name>
<evidence type="ECO:0000313" key="4">
    <source>
        <dbReference type="Proteomes" id="UP000480410"/>
    </source>
</evidence>
<gene>
    <name evidence="2" type="ORF">G3435_19365</name>
    <name evidence="3" type="ORF">G3436_03315</name>
</gene>
<comment type="caution">
    <text evidence="3">The sequence shown here is derived from an EMBL/GenBank/DDBJ whole genome shotgun (WGS) entry which is preliminary data.</text>
</comment>
<proteinExistence type="predicted"/>
<accession>A0A6M0CVI1</accession>
<accession>A0A6B3NMP6</accession>
<evidence type="ECO:0000313" key="5">
    <source>
        <dbReference type="Proteomes" id="UP000482634"/>
    </source>
</evidence>
<protein>
    <recommendedName>
        <fullName evidence="6">Fap</fullName>
    </recommendedName>
</protein>
<dbReference type="Proteomes" id="UP000480410">
    <property type="component" value="Unassembled WGS sequence"/>
</dbReference>
<evidence type="ECO:0000313" key="2">
    <source>
        <dbReference type="EMBL" id="NER61531.1"/>
    </source>
</evidence>
<keyword evidence="1" id="KW-0732">Signal</keyword>
<dbReference type="AlphaFoldDB" id="A0A6B3NMP6"/>
<dbReference type="EMBL" id="JAAHBV010000458">
    <property type="protein sequence ID" value="NER61531.1"/>
    <property type="molecule type" value="Genomic_DNA"/>
</dbReference>
<keyword evidence="5" id="KW-1185">Reference proteome</keyword>
<evidence type="ECO:0008006" key="6">
    <source>
        <dbReference type="Google" id="ProtNLM"/>
    </source>
</evidence>
<evidence type="ECO:0000313" key="3">
    <source>
        <dbReference type="EMBL" id="NER63096.1"/>
    </source>
</evidence>
<dbReference type="EMBL" id="JAAHBU010000034">
    <property type="protein sequence ID" value="NER63096.1"/>
    <property type="molecule type" value="Genomic_DNA"/>
</dbReference>
<dbReference type="Proteomes" id="UP000482634">
    <property type="component" value="Unassembled WGS sequence"/>
</dbReference>
<feature type="signal peptide" evidence="1">
    <location>
        <begin position="1"/>
        <end position="21"/>
    </location>
</feature>
<sequence>MLSLFIVGFALSASTSLPVMAAGDGTIILQREVQARSAFRPTGTPDPRPNTVNADASRRVLGQTNELSDGDFASVASGSSVNRVLVPDASGNVRGMGAIPTSLPGLRGGSGAGAGGGNSISNSVNQNVQRGLAPLQILTGGR</sequence>
<reference evidence="4 5" key="1">
    <citation type="submission" date="2020-02" db="EMBL/GenBank/DDBJ databases">
        <title>Broccoli isolated Pseudomonas sp.</title>
        <authorList>
            <person name="Fujikawa T."/>
            <person name="Sawada H."/>
        </authorList>
    </citation>
    <scope>NUCLEOTIDE SEQUENCE [LARGE SCALE GENOMIC DNA]</scope>
    <source>
        <strain evidence="3 5">MAFF212427</strain>
        <strain evidence="2 4">MAFF212428</strain>
    </source>
</reference>
<evidence type="ECO:0000256" key="1">
    <source>
        <dbReference type="SAM" id="SignalP"/>
    </source>
</evidence>
<organism evidence="3 5">
    <name type="scientific">Pseudomonas brassicae</name>
    <dbReference type="NCBI Taxonomy" id="2708063"/>
    <lineage>
        <taxon>Bacteria</taxon>
        <taxon>Pseudomonadati</taxon>
        <taxon>Pseudomonadota</taxon>
        <taxon>Gammaproteobacteria</taxon>
        <taxon>Pseudomonadales</taxon>
        <taxon>Pseudomonadaceae</taxon>
        <taxon>Pseudomonas</taxon>
    </lineage>
</organism>
<feature type="chain" id="PRO_5044630303" description="Fap" evidence="1">
    <location>
        <begin position="22"/>
        <end position="142"/>
    </location>
</feature>